<evidence type="ECO:0000313" key="3">
    <source>
        <dbReference type="EMBL" id="PRZ45785.1"/>
    </source>
</evidence>
<proteinExistence type="inferred from homology"/>
<dbReference type="OrthoDB" id="9814826at2"/>
<dbReference type="CDD" id="cd06193">
    <property type="entry name" value="siderophore_interacting"/>
    <property type="match status" value="1"/>
</dbReference>
<gene>
    <name evidence="3" type="ORF">CLV89_11382</name>
</gene>
<organism evidence="3 4">
    <name type="scientific">Tritonibacter scottomollicae</name>
    <name type="common">Epibacterium scottomollicae</name>
    <dbReference type="NCBI Taxonomy" id="483013"/>
    <lineage>
        <taxon>Bacteria</taxon>
        <taxon>Pseudomonadati</taxon>
        <taxon>Pseudomonadota</taxon>
        <taxon>Alphaproteobacteria</taxon>
        <taxon>Rhodobacterales</taxon>
        <taxon>Paracoccaceae</taxon>
        <taxon>Tritonibacter</taxon>
    </lineage>
</organism>
<comment type="similarity">
    <text evidence="1">Belongs to the SIP oxidoreductase family.</text>
</comment>
<dbReference type="Proteomes" id="UP000237718">
    <property type="component" value="Unassembled WGS sequence"/>
</dbReference>
<dbReference type="EMBL" id="PVUF01000013">
    <property type="protein sequence ID" value="PRZ45785.1"/>
    <property type="molecule type" value="Genomic_DNA"/>
</dbReference>
<dbReference type="Gene3D" id="3.40.50.80">
    <property type="entry name" value="Nucleotide-binding domain of ferredoxin-NADP reductase (FNR) module"/>
    <property type="match status" value="1"/>
</dbReference>
<dbReference type="InterPro" id="IPR039261">
    <property type="entry name" value="FNR_nucleotide-bd"/>
</dbReference>
<comment type="caution">
    <text evidence="3">The sequence shown here is derived from an EMBL/GenBank/DDBJ whole genome shotgun (WGS) entry which is preliminary data.</text>
</comment>
<evidence type="ECO:0000259" key="2">
    <source>
        <dbReference type="PROSITE" id="PS51384"/>
    </source>
</evidence>
<dbReference type="InterPro" id="IPR013113">
    <property type="entry name" value="SIP_FAD-bd"/>
</dbReference>
<dbReference type="InterPro" id="IPR007037">
    <property type="entry name" value="SIP_rossman_dom"/>
</dbReference>
<reference evidence="3 4" key="1">
    <citation type="submission" date="2018-03" db="EMBL/GenBank/DDBJ databases">
        <title>Genomic Encyclopedia of Archaeal and Bacterial Type Strains, Phase II (KMG-II): from individual species to whole genera.</title>
        <authorList>
            <person name="Goeker M."/>
        </authorList>
    </citation>
    <scope>NUCLEOTIDE SEQUENCE [LARGE SCALE GENOMIC DNA]</scope>
    <source>
        <strain evidence="3 4">DSM 25328</strain>
    </source>
</reference>
<name>A0A2T1AB10_TRISK</name>
<evidence type="ECO:0000313" key="4">
    <source>
        <dbReference type="Proteomes" id="UP000237718"/>
    </source>
</evidence>
<dbReference type="Pfam" id="PF08021">
    <property type="entry name" value="FAD_binding_9"/>
    <property type="match status" value="1"/>
</dbReference>
<dbReference type="Pfam" id="PF04954">
    <property type="entry name" value="SIP"/>
    <property type="match status" value="1"/>
</dbReference>
<evidence type="ECO:0000256" key="1">
    <source>
        <dbReference type="ARBA" id="ARBA00035644"/>
    </source>
</evidence>
<dbReference type="GO" id="GO:0016491">
    <property type="term" value="F:oxidoreductase activity"/>
    <property type="evidence" value="ECO:0007669"/>
    <property type="project" value="InterPro"/>
</dbReference>
<dbReference type="InterPro" id="IPR039374">
    <property type="entry name" value="SIP_fam"/>
</dbReference>
<dbReference type="PANTHER" id="PTHR30157:SF0">
    <property type="entry name" value="NADPH-DEPENDENT FERRIC-CHELATE REDUCTASE"/>
    <property type="match status" value="1"/>
</dbReference>
<accession>A0A2T1AB10</accession>
<dbReference type="InterPro" id="IPR017927">
    <property type="entry name" value="FAD-bd_FR_type"/>
</dbReference>
<dbReference type="RefSeq" id="WP_106164942.1">
    <property type="nucleotide sequence ID" value="NZ_PVUF01000013.1"/>
</dbReference>
<dbReference type="InterPro" id="IPR017938">
    <property type="entry name" value="Riboflavin_synthase-like_b-brl"/>
</dbReference>
<sequence length="356" mass="39156">MSMQERFSFEAQTLLPGLSFPAIRSVIQQRAQEFDLPVVIDSDDEVQIETTYGNYSLQRRDAHSLARIGAPRADWLYVLKESLSDTIEHLAPEIAAEICWSDAQESAGRRPPNFQFITVEHVERIPGSFLRVTAQAEDLTHFTTDAIHFRLALPNPALDTPQWPYLSETGQTIWPKGDATLHRPVYTVRALDVTTGRLVFDIFEHDGGRATEWARSVSPGCRVGLTGPGGGGIPEIETIMIYADETGFPAVARILDALSPKASGRVVLELTTPESADYPMPYHPGIRIEHHGSNAGDLGDLAIATLANTPGHMIWLAAEKSAAQKVRAHLKSAGLNAKDHYIAAYWTRQAESDAQP</sequence>
<dbReference type="PROSITE" id="PS51384">
    <property type="entry name" value="FAD_FR"/>
    <property type="match status" value="1"/>
</dbReference>
<dbReference type="PANTHER" id="PTHR30157">
    <property type="entry name" value="FERRIC REDUCTASE, NADPH-DEPENDENT"/>
    <property type="match status" value="1"/>
</dbReference>
<dbReference type="Gene3D" id="2.40.30.10">
    <property type="entry name" value="Translation factors"/>
    <property type="match status" value="1"/>
</dbReference>
<dbReference type="SUPFAM" id="SSF63380">
    <property type="entry name" value="Riboflavin synthase domain-like"/>
    <property type="match status" value="1"/>
</dbReference>
<protein>
    <submittedName>
        <fullName evidence="3">NADPH-dependent ferric siderophore reductase</fullName>
    </submittedName>
</protein>
<feature type="domain" description="FAD-binding FR-type" evidence="2">
    <location>
        <begin position="112"/>
        <end position="235"/>
    </location>
</feature>
<dbReference type="AlphaFoldDB" id="A0A2T1AB10"/>